<proteinExistence type="predicted"/>
<comment type="caution">
    <text evidence="1">The sequence shown here is derived from an EMBL/GenBank/DDBJ whole genome shotgun (WGS) entry which is preliminary data.</text>
</comment>
<evidence type="ECO:0000313" key="2">
    <source>
        <dbReference type="Proteomes" id="UP000284451"/>
    </source>
</evidence>
<sequence length="264" mass="28399">MLLATALATTASAQNFDYNSIRDEIAVALSNPSLPDATARYYGAPPAIFSIVSEHAKILFSNDLFKDYIAREAYNNQAIFVRADGTVDQALLRDMMAAISTDKVSDGFARLPPEDLRLVYAVLVEIFRNMPSDACSQAINQSGSPTEAQRAEMAALSNLPRSDVYLYLSITRKALLSELSGKPAPMPLSATQTDIAMQSLTSNYARALASHVRGQQLALAMQYPQGASASDVCEGTLLVFQTALGISGTVGDWALRLLADPANR</sequence>
<organism evidence="1 2">
    <name type="scientific">Paenirhodobacter populi</name>
    <dbReference type="NCBI Taxonomy" id="2306993"/>
    <lineage>
        <taxon>Bacteria</taxon>
        <taxon>Pseudomonadati</taxon>
        <taxon>Pseudomonadota</taxon>
        <taxon>Alphaproteobacteria</taxon>
        <taxon>Rhodobacterales</taxon>
        <taxon>Rhodobacter group</taxon>
        <taxon>Paenirhodobacter</taxon>
    </lineage>
</organism>
<dbReference type="EMBL" id="SAUY01000001">
    <property type="protein sequence ID" value="RWR34976.1"/>
    <property type="molecule type" value="Genomic_DNA"/>
</dbReference>
<dbReference type="RefSeq" id="WP_128230893.1">
    <property type="nucleotide sequence ID" value="NZ_SAUY01000001.1"/>
</dbReference>
<dbReference type="Proteomes" id="UP000284451">
    <property type="component" value="Unassembled WGS sequence"/>
</dbReference>
<accession>A0A443KQ36</accession>
<dbReference type="AlphaFoldDB" id="A0A443KQ36"/>
<evidence type="ECO:0000313" key="1">
    <source>
        <dbReference type="EMBL" id="RWR34976.1"/>
    </source>
</evidence>
<reference evidence="1 2" key="1">
    <citation type="submission" date="2019-01" db="EMBL/GenBank/DDBJ databases">
        <title>Sinorhodobacter populi sp. nov. isolated from the symptomatic bark tissue of Populus euramericana canker.</title>
        <authorList>
            <person name="Xu G."/>
        </authorList>
    </citation>
    <scope>NUCLEOTIDE SEQUENCE [LARGE SCALE GENOMIC DNA]</scope>
    <source>
        <strain evidence="1 2">07D10-4-3</strain>
    </source>
</reference>
<name>A0A443KQ36_9RHOB</name>
<gene>
    <name evidence="1" type="ORF">D2T29_00425</name>
</gene>
<protein>
    <submittedName>
        <fullName evidence="1">Uncharacterized protein</fullName>
    </submittedName>
</protein>
<reference evidence="1 2" key="2">
    <citation type="submission" date="2019-01" db="EMBL/GenBank/DDBJ databases">
        <authorList>
            <person name="Li Y."/>
        </authorList>
    </citation>
    <scope>NUCLEOTIDE SEQUENCE [LARGE SCALE GENOMIC DNA]</scope>
    <source>
        <strain evidence="1 2">07D10-4-3</strain>
    </source>
</reference>